<dbReference type="KEGG" id="mcad:Pan265_19280"/>
<dbReference type="Gene3D" id="1.10.10.10">
    <property type="entry name" value="Winged helix-like DNA-binding domain superfamily/Winged helix DNA-binding domain"/>
    <property type="match status" value="3"/>
</dbReference>
<name>A0A518BYM0_9BACT</name>
<evidence type="ECO:0000256" key="3">
    <source>
        <dbReference type="ARBA" id="ARBA00018111"/>
    </source>
</evidence>
<evidence type="ECO:0000256" key="5">
    <source>
        <dbReference type="HAMAP-Rule" id="MF_01114"/>
    </source>
</evidence>
<dbReference type="PANTHER" id="PTHR33602">
    <property type="entry name" value="REGULATORY PROTEIN RECX FAMILY PROTEIN"/>
    <property type="match status" value="1"/>
</dbReference>
<evidence type="ECO:0000259" key="8">
    <source>
        <dbReference type="Pfam" id="PF21982"/>
    </source>
</evidence>
<feature type="domain" description="RecX second three-helical" evidence="6">
    <location>
        <begin position="110"/>
        <end position="151"/>
    </location>
</feature>
<dbReference type="Pfam" id="PF21982">
    <property type="entry name" value="RecX_HTH1"/>
    <property type="match status" value="1"/>
</dbReference>
<keyword evidence="10" id="KW-1185">Reference proteome</keyword>
<dbReference type="OrthoDB" id="5421057at2"/>
<evidence type="ECO:0000256" key="4">
    <source>
        <dbReference type="ARBA" id="ARBA00022490"/>
    </source>
</evidence>
<evidence type="ECO:0000313" key="9">
    <source>
        <dbReference type="EMBL" id="QDU72066.1"/>
    </source>
</evidence>
<evidence type="ECO:0000313" key="10">
    <source>
        <dbReference type="Proteomes" id="UP000320386"/>
    </source>
</evidence>
<dbReference type="Proteomes" id="UP000320386">
    <property type="component" value="Chromosome"/>
</dbReference>
<dbReference type="InterPro" id="IPR036388">
    <property type="entry name" value="WH-like_DNA-bd_sf"/>
</dbReference>
<dbReference type="Pfam" id="PF21981">
    <property type="entry name" value="RecX_HTH3"/>
    <property type="match status" value="1"/>
</dbReference>
<dbReference type="RefSeq" id="WP_145446248.1">
    <property type="nucleotide sequence ID" value="NZ_CP036280.1"/>
</dbReference>
<feature type="domain" description="RecX third three-helical" evidence="7">
    <location>
        <begin position="163"/>
        <end position="206"/>
    </location>
</feature>
<evidence type="ECO:0000256" key="1">
    <source>
        <dbReference type="ARBA" id="ARBA00004496"/>
    </source>
</evidence>
<dbReference type="GO" id="GO:0006282">
    <property type="term" value="P:regulation of DNA repair"/>
    <property type="evidence" value="ECO:0007669"/>
    <property type="project" value="UniProtKB-UniRule"/>
</dbReference>
<evidence type="ECO:0000259" key="7">
    <source>
        <dbReference type="Pfam" id="PF21981"/>
    </source>
</evidence>
<dbReference type="AlphaFoldDB" id="A0A518BYM0"/>
<proteinExistence type="inferred from homology"/>
<dbReference type="InterPro" id="IPR053926">
    <property type="entry name" value="RecX_HTH_1st"/>
</dbReference>
<reference evidence="9 10" key="1">
    <citation type="submission" date="2019-02" db="EMBL/GenBank/DDBJ databases">
        <title>Deep-cultivation of Planctomycetes and their phenomic and genomic characterization uncovers novel biology.</title>
        <authorList>
            <person name="Wiegand S."/>
            <person name="Jogler M."/>
            <person name="Boedeker C."/>
            <person name="Pinto D."/>
            <person name="Vollmers J."/>
            <person name="Rivas-Marin E."/>
            <person name="Kohn T."/>
            <person name="Peeters S.H."/>
            <person name="Heuer A."/>
            <person name="Rast P."/>
            <person name="Oberbeckmann S."/>
            <person name="Bunk B."/>
            <person name="Jeske O."/>
            <person name="Meyerdierks A."/>
            <person name="Storesund J.E."/>
            <person name="Kallscheuer N."/>
            <person name="Luecker S."/>
            <person name="Lage O.M."/>
            <person name="Pohl T."/>
            <person name="Merkel B.J."/>
            <person name="Hornburger P."/>
            <person name="Mueller R.-W."/>
            <person name="Bruemmer F."/>
            <person name="Labrenz M."/>
            <person name="Spormann A.M."/>
            <person name="Op den Camp H."/>
            <person name="Overmann J."/>
            <person name="Amann R."/>
            <person name="Jetten M.S.M."/>
            <person name="Mascher T."/>
            <person name="Medema M.H."/>
            <person name="Devos D.P."/>
            <person name="Kaster A.-K."/>
            <person name="Ovreas L."/>
            <person name="Rohde M."/>
            <person name="Galperin M.Y."/>
            <person name="Jogler C."/>
        </authorList>
    </citation>
    <scope>NUCLEOTIDE SEQUENCE [LARGE SCALE GENOMIC DNA]</scope>
    <source>
        <strain evidence="9 10">Pan265</strain>
    </source>
</reference>
<dbReference type="PANTHER" id="PTHR33602:SF1">
    <property type="entry name" value="REGULATORY PROTEIN RECX FAMILY PROTEIN"/>
    <property type="match status" value="1"/>
</dbReference>
<comment type="function">
    <text evidence="5">Modulates RecA activity.</text>
</comment>
<comment type="similarity">
    <text evidence="2 5">Belongs to the RecX family.</text>
</comment>
<protein>
    <recommendedName>
        <fullName evidence="3 5">Regulatory protein RecX</fullName>
    </recommendedName>
</protein>
<dbReference type="HAMAP" id="MF_01114">
    <property type="entry name" value="RecX"/>
    <property type="match status" value="1"/>
</dbReference>
<comment type="subcellular location">
    <subcellularLocation>
        <location evidence="1 5">Cytoplasm</location>
    </subcellularLocation>
</comment>
<dbReference type="InterPro" id="IPR053925">
    <property type="entry name" value="RecX_HTH_3rd"/>
</dbReference>
<organism evidence="9 10">
    <name type="scientific">Mucisphaera calidilacus</name>
    <dbReference type="NCBI Taxonomy" id="2527982"/>
    <lineage>
        <taxon>Bacteria</taxon>
        <taxon>Pseudomonadati</taxon>
        <taxon>Planctomycetota</taxon>
        <taxon>Phycisphaerae</taxon>
        <taxon>Phycisphaerales</taxon>
        <taxon>Phycisphaeraceae</taxon>
        <taxon>Mucisphaera</taxon>
    </lineage>
</organism>
<dbReference type="Pfam" id="PF02631">
    <property type="entry name" value="RecX_HTH2"/>
    <property type="match status" value="1"/>
</dbReference>
<sequence>MCEKQVSALRPETRDPDRVRVMVGQRRVATLTARSVIELGITVGGAWTETMAAAAQRMEASDKAVSKARGYLSRRMHSRRQLDLKLNRAGFEPAIRREALDRLDTAGLLNDRLFAERLVEEWRGRRGAGPRLVRDKLRAAGVADAVINEVLTDEDCSQMNDASLAMDYAQRQLAGLARHPPEVQKRRLYGRMARRGYDAEVIREVVDRLIGEGSDG</sequence>
<evidence type="ECO:0000256" key="2">
    <source>
        <dbReference type="ARBA" id="ARBA00009695"/>
    </source>
</evidence>
<evidence type="ECO:0000259" key="6">
    <source>
        <dbReference type="Pfam" id="PF02631"/>
    </source>
</evidence>
<gene>
    <name evidence="5 9" type="primary">recX</name>
    <name evidence="9" type="ORF">Pan265_19280</name>
</gene>
<keyword evidence="4 5" id="KW-0963">Cytoplasm</keyword>
<dbReference type="InterPro" id="IPR003783">
    <property type="entry name" value="Regulatory_RecX"/>
</dbReference>
<feature type="domain" description="RecX first three-helical" evidence="8">
    <location>
        <begin position="66"/>
        <end position="103"/>
    </location>
</feature>
<dbReference type="GO" id="GO:0005737">
    <property type="term" value="C:cytoplasm"/>
    <property type="evidence" value="ECO:0007669"/>
    <property type="project" value="UniProtKB-SubCell"/>
</dbReference>
<dbReference type="EMBL" id="CP036280">
    <property type="protein sequence ID" value="QDU72066.1"/>
    <property type="molecule type" value="Genomic_DNA"/>
</dbReference>
<dbReference type="InterPro" id="IPR053924">
    <property type="entry name" value="RecX_HTH_2nd"/>
</dbReference>
<accession>A0A518BYM0</accession>